<dbReference type="PANTHER" id="PTHR42815">
    <property type="entry name" value="FAD-BINDING, PUTATIVE (AFU_ORTHOLOGUE AFUA_6G07600)-RELATED"/>
    <property type="match status" value="1"/>
</dbReference>
<proteinExistence type="predicted"/>
<dbReference type="PANTHER" id="PTHR42815:SF2">
    <property type="entry name" value="FAD-BINDING, PUTATIVE (AFU_ORTHOLOGUE AFUA_6G07600)-RELATED"/>
    <property type="match status" value="1"/>
</dbReference>
<keyword evidence="2" id="KW-1185">Reference proteome</keyword>
<evidence type="ECO:0000313" key="2">
    <source>
        <dbReference type="Proteomes" id="UP001175226"/>
    </source>
</evidence>
<dbReference type="EMBL" id="JAUEPT010000069">
    <property type="protein sequence ID" value="KAK0434736.1"/>
    <property type="molecule type" value="Genomic_DNA"/>
</dbReference>
<reference evidence="1" key="1">
    <citation type="submission" date="2023-06" db="EMBL/GenBank/DDBJ databases">
        <authorList>
            <consortium name="Lawrence Berkeley National Laboratory"/>
            <person name="Ahrendt S."/>
            <person name="Sahu N."/>
            <person name="Indic B."/>
            <person name="Wong-Bajracharya J."/>
            <person name="Merenyi Z."/>
            <person name="Ke H.-M."/>
            <person name="Monk M."/>
            <person name="Kocsube S."/>
            <person name="Drula E."/>
            <person name="Lipzen A."/>
            <person name="Balint B."/>
            <person name="Henrissat B."/>
            <person name="Andreopoulos B."/>
            <person name="Martin F.M."/>
            <person name="Harder C.B."/>
            <person name="Rigling D."/>
            <person name="Ford K.L."/>
            <person name="Foster G.D."/>
            <person name="Pangilinan J."/>
            <person name="Papanicolaou A."/>
            <person name="Barry K."/>
            <person name="LaButti K."/>
            <person name="Viragh M."/>
            <person name="Koriabine M."/>
            <person name="Yan M."/>
            <person name="Riley R."/>
            <person name="Champramary S."/>
            <person name="Plett K.L."/>
            <person name="Tsai I.J."/>
            <person name="Slot J."/>
            <person name="Sipos G."/>
            <person name="Plett J."/>
            <person name="Nagy L.G."/>
            <person name="Grigoriev I.V."/>
        </authorList>
    </citation>
    <scope>NUCLEOTIDE SEQUENCE</scope>
    <source>
        <strain evidence="1">FPL87.14</strain>
    </source>
</reference>
<name>A0AA39J248_9AGAR</name>
<evidence type="ECO:0000313" key="1">
    <source>
        <dbReference type="EMBL" id="KAK0434736.1"/>
    </source>
</evidence>
<organism evidence="1 2">
    <name type="scientific">Armillaria borealis</name>
    <dbReference type="NCBI Taxonomy" id="47425"/>
    <lineage>
        <taxon>Eukaryota</taxon>
        <taxon>Fungi</taxon>
        <taxon>Dikarya</taxon>
        <taxon>Basidiomycota</taxon>
        <taxon>Agaricomycotina</taxon>
        <taxon>Agaricomycetes</taxon>
        <taxon>Agaricomycetidae</taxon>
        <taxon>Agaricales</taxon>
        <taxon>Marasmiineae</taxon>
        <taxon>Physalacriaceae</taxon>
        <taxon>Armillaria</taxon>
    </lineage>
</organism>
<dbReference type="AlphaFoldDB" id="A0AA39J248"/>
<comment type="caution">
    <text evidence="1">The sequence shown here is derived from an EMBL/GenBank/DDBJ whole genome shotgun (WGS) entry which is preliminary data.</text>
</comment>
<dbReference type="Proteomes" id="UP001175226">
    <property type="component" value="Unassembled WGS sequence"/>
</dbReference>
<protein>
    <submittedName>
        <fullName evidence="1">Uncharacterized protein</fullName>
    </submittedName>
</protein>
<sequence length="562" mass="63028">MYEQAQDDKAKTEGTRLEYTKESVTYRAMDVWGAQSFTHVPINGGHRVGFSFSCEDKGLMFWSRKFPKRIPSLSSPAPTTNFDKCHLPDDKEHPDSVISFIQSCDTTFFGTTSADDEIRSPSHVGMNVCGGRPGFIHIQPSDKRTLILPDFSGNGIMTSLGNVETMLSLSRVSFATDIYSYEMLRLVQQCPGTMVQRSPYSLPNQRLSFGSATHPEQQLLKSIAFHSSTIATFTWESSLELNIISSQAVVQGANTCRGVTQCLSMTTVFASGRMYGKRSTAARERKSLPLYEPFQTIDPVMIVPEVQLWKSKLVVRAKTDIDTDEFDAQNFGPTYGGGFSAGGSSSFNGNDIVAQSVTTDQNMTDVFSLCHHVDIDSYDALYARFEGWAVVWPWQAPIFWMCAFVNHLTLEHALKSQETSSYFTFFSSRPTDFFTNGCSTFKVVSSVEGVSLVVDLYGRMIASEKDLGKERSVGRRRDRELIKTSSRGISTLRIIVYTPFDAYDDGNRRARHQQTHSVANHPHFASFYGYVRHMTQSRTVSLIAKLETYPTPPAWNRRLNII</sequence>
<gene>
    <name evidence="1" type="ORF">EV421DRAFT_1740745</name>
</gene>
<accession>A0AA39J248</accession>